<evidence type="ECO:0000256" key="3">
    <source>
        <dbReference type="ARBA" id="ARBA00022989"/>
    </source>
</evidence>
<feature type="transmembrane region" description="Helical" evidence="7">
    <location>
        <begin position="164"/>
        <end position="186"/>
    </location>
</feature>
<evidence type="ECO:0000256" key="7">
    <source>
        <dbReference type="SAM" id="Phobius"/>
    </source>
</evidence>
<evidence type="ECO:0000313" key="9">
    <source>
        <dbReference type="EMBL" id="BDZ56892.1"/>
    </source>
</evidence>
<proteinExistence type="predicted"/>
<evidence type="ECO:0000256" key="5">
    <source>
        <dbReference type="RuleBase" id="RU000320"/>
    </source>
</evidence>
<accession>A0ABM8H7P5</accession>
<comment type="subcellular location">
    <subcellularLocation>
        <location evidence="1">Endomembrane system</location>
        <topology evidence="1">Multi-pass membrane protein</topology>
    </subcellularLocation>
    <subcellularLocation>
        <location evidence="5">Membrane</location>
        <topology evidence="5">Multi-pass membrane protein</topology>
    </subcellularLocation>
</comment>
<feature type="transmembrane region" description="Helical" evidence="7">
    <location>
        <begin position="412"/>
        <end position="431"/>
    </location>
</feature>
<name>A0ABM8H7P5_9MICO</name>
<evidence type="ECO:0000256" key="4">
    <source>
        <dbReference type="ARBA" id="ARBA00023136"/>
    </source>
</evidence>
<feature type="transmembrane region" description="Helical" evidence="7">
    <location>
        <begin position="452"/>
        <end position="471"/>
    </location>
</feature>
<dbReference type="PANTHER" id="PTHR22773">
    <property type="entry name" value="NADH DEHYDROGENASE"/>
    <property type="match status" value="1"/>
</dbReference>
<feature type="transmembrane region" description="Helical" evidence="7">
    <location>
        <begin position="6"/>
        <end position="26"/>
    </location>
</feature>
<feature type="transmembrane region" description="Helical" evidence="7">
    <location>
        <begin position="135"/>
        <end position="152"/>
    </location>
</feature>
<gene>
    <name evidence="9" type="primary">nuoN</name>
    <name evidence="9" type="ORF">GCM10025872_05490</name>
</gene>
<feature type="transmembrane region" description="Helical" evidence="7">
    <location>
        <begin position="275"/>
        <end position="296"/>
    </location>
</feature>
<keyword evidence="10" id="KW-1185">Reference proteome</keyword>
<keyword evidence="4 7" id="KW-0472">Membrane</keyword>
<protein>
    <submittedName>
        <fullName evidence="9">NADH-quinone oxidoreductase subunit N</fullName>
    </submittedName>
</protein>
<dbReference type="InterPro" id="IPR001750">
    <property type="entry name" value="ND/Mrp_TM"/>
</dbReference>
<organism evidence="9 10">
    <name type="scientific">Barrientosiimonas endolithica</name>
    <dbReference type="NCBI Taxonomy" id="1535208"/>
    <lineage>
        <taxon>Bacteria</taxon>
        <taxon>Bacillati</taxon>
        <taxon>Actinomycetota</taxon>
        <taxon>Actinomycetes</taxon>
        <taxon>Micrococcales</taxon>
        <taxon>Dermacoccaceae</taxon>
        <taxon>Barrientosiimonas</taxon>
    </lineage>
</organism>
<evidence type="ECO:0000313" key="10">
    <source>
        <dbReference type="Proteomes" id="UP001321421"/>
    </source>
</evidence>
<sequence length="569" mass="57856">MSVTLDYAALAPVLVPALGALLVLVVDVVRPRLGAAHWALAAVVLFAGAATAVPGLLPGAAERRTMCLSDTSCLYVVDRLGAVIQVSALVSAGVIALLALPVPAPRERAPVSVAMLLASTAGATGVAAARDLGSWLVLLELATLPTIALVALRARRSALDGALTLLVTSLVSFALLAMGAALWFAATGSPLLDGDAVLRAAGEPETRRVLALAVVVLVAGLGFKLSLVPFHAWTPEAYAGASVPVGGFLATTSKLAALGALLAVLRGVTALGEGALVAVGIVAAITMTVGNVLALRERSTLRLLAWSTVAQAGWVVLPLATVAPGAVKAATGYLFVTSIATLVVFAGVTLVAHAEGRGRIRDLTTLRGLFRRRPVAALAISLGLLTLAGLPPAVLGLVAKVLALRPVVVGELWWLAVVAALNAMLGVAVYLRVVLAMAGRSDPDAVHDRPHPLHLAVVAVSLVALAVISLAPSCRWACSTDPRRTYGTARPCEPGARLGGAPREGAPWRTVGRGSARAYVCARFGGAPPGVRPGARFGGGPRGRTPSARPGTTWGSRLVHGACTTISTA</sequence>
<feature type="transmembrane region" description="Helical" evidence="7">
    <location>
        <begin position="38"/>
        <end position="60"/>
    </location>
</feature>
<feature type="transmembrane region" description="Helical" evidence="7">
    <location>
        <begin position="237"/>
        <end position="263"/>
    </location>
</feature>
<evidence type="ECO:0000256" key="6">
    <source>
        <dbReference type="SAM" id="MobiDB-lite"/>
    </source>
</evidence>
<evidence type="ECO:0000256" key="1">
    <source>
        <dbReference type="ARBA" id="ARBA00004127"/>
    </source>
</evidence>
<keyword evidence="2 5" id="KW-0812">Transmembrane</keyword>
<dbReference type="RefSeq" id="WP_289232249.1">
    <property type="nucleotide sequence ID" value="NZ_AP027735.1"/>
</dbReference>
<reference evidence="10" key="1">
    <citation type="journal article" date="2019" name="Int. J. Syst. Evol. Microbiol.">
        <title>The Global Catalogue of Microorganisms (GCM) 10K type strain sequencing project: providing services to taxonomists for standard genome sequencing and annotation.</title>
        <authorList>
            <consortium name="The Broad Institute Genomics Platform"/>
            <consortium name="The Broad Institute Genome Sequencing Center for Infectious Disease"/>
            <person name="Wu L."/>
            <person name="Ma J."/>
        </authorList>
    </citation>
    <scope>NUCLEOTIDE SEQUENCE [LARGE SCALE GENOMIC DNA]</scope>
    <source>
        <strain evidence="10">NBRC 110608</strain>
    </source>
</reference>
<feature type="transmembrane region" description="Helical" evidence="7">
    <location>
        <begin position="109"/>
        <end position="129"/>
    </location>
</feature>
<feature type="region of interest" description="Disordered" evidence="6">
    <location>
        <begin position="532"/>
        <end position="553"/>
    </location>
</feature>
<feature type="transmembrane region" description="Helical" evidence="7">
    <location>
        <begin position="375"/>
        <end position="400"/>
    </location>
</feature>
<dbReference type="Proteomes" id="UP001321421">
    <property type="component" value="Chromosome"/>
</dbReference>
<keyword evidence="3 7" id="KW-1133">Transmembrane helix</keyword>
<dbReference type="EMBL" id="AP027735">
    <property type="protein sequence ID" value="BDZ56892.1"/>
    <property type="molecule type" value="Genomic_DNA"/>
</dbReference>
<feature type="transmembrane region" description="Helical" evidence="7">
    <location>
        <begin position="206"/>
        <end position="225"/>
    </location>
</feature>
<feature type="transmembrane region" description="Helical" evidence="7">
    <location>
        <begin position="333"/>
        <end position="354"/>
    </location>
</feature>
<feature type="transmembrane region" description="Helical" evidence="7">
    <location>
        <begin position="80"/>
        <end position="102"/>
    </location>
</feature>
<evidence type="ECO:0000256" key="2">
    <source>
        <dbReference type="ARBA" id="ARBA00022692"/>
    </source>
</evidence>
<dbReference type="Pfam" id="PF00361">
    <property type="entry name" value="Proton_antipo_M"/>
    <property type="match status" value="1"/>
</dbReference>
<feature type="domain" description="NADH:quinone oxidoreductase/Mrp antiporter transmembrane" evidence="8">
    <location>
        <begin position="129"/>
        <end position="425"/>
    </location>
</feature>
<evidence type="ECO:0000259" key="8">
    <source>
        <dbReference type="Pfam" id="PF00361"/>
    </source>
</evidence>
<feature type="transmembrane region" description="Helical" evidence="7">
    <location>
        <begin position="303"/>
        <end position="327"/>
    </location>
</feature>